<dbReference type="OrthoDB" id="5377039at2759"/>
<reference evidence="2 3" key="1">
    <citation type="journal article" date="2014" name="Genome Announc.">
        <title>Draft genome sequence of Sclerotinia borealis, a psychrophilic plant pathogenic fungus.</title>
        <authorList>
            <person name="Mardanov A.V."/>
            <person name="Beletsky A.V."/>
            <person name="Kadnikov V.V."/>
            <person name="Ignatov A.N."/>
            <person name="Ravin N.V."/>
        </authorList>
    </citation>
    <scope>NUCLEOTIDE SEQUENCE [LARGE SCALE GENOMIC DNA]</scope>
    <source>
        <strain evidence="3">F-4157</strain>
    </source>
</reference>
<organism evidence="2 3">
    <name type="scientific">Sclerotinia borealis (strain F-4128)</name>
    <dbReference type="NCBI Taxonomy" id="1432307"/>
    <lineage>
        <taxon>Eukaryota</taxon>
        <taxon>Fungi</taxon>
        <taxon>Dikarya</taxon>
        <taxon>Ascomycota</taxon>
        <taxon>Pezizomycotina</taxon>
        <taxon>Leotiomycetes</taxon>
        <taxon>Helotiales</taxon>
        <taxon>Sclerotiniaceae</taxon>
        <taxon>Sclerotinia</taxon>
    </lineage>
</organism>
<sequence length="109" mass="12137">MSTEESTDQQSAVSATNAEITSPQEPLIDLMMEAPDSPPDFFAPNHSFTDTPNTTPSRSAQSQDKVNHGAPGSSWNSKKFREDYDRVWDGLMDKNWDGKTKYGDPLIKN</sequence>
<dbReference type="AlphaFoldDB" id="W9CA38"/>
<gene>
    <name evidence="2" type="ORF">SBOR_6005</name>
</gene>
<feature type="region of interest" description="Disordered" evidence="1">
    <location>
        <begin position="1"/>
        <end position="79"/>
    </location>
</feature>
<dbReference type="HOGENOM" id="CLU_173451_0_0_1"/>
<evidence type="ECO:0000313" key="2">
    <source>
        <dbReference type="EMBL" id="ESZ93627.1"/>
    </source>
</evidence>
<keyword evidence="3" id="KW-1185">Reference proteome</keyword>
<protein>
    <submittedName>
        <fullName evidence="2">Uncharacterized protein</fullName>
    </submittedName>
</protein>
<evidence type="ECO:0000313" key="3">
    <source>
        <dbReference type="Proteomes" id="UP000019487"/>
    </source>
</evidence>
<dbReference type="EMBL" id="AYSA01000302">
    <property type="protein sequence ID" value="ESZ93627.1"/>
    <property type="molecule type" value="Genomic_DNA"/>
</dbReference>
<feature type="compositionally biased region" description="Polar residues" evidence="1">
    <location>
        <begin position="46"/>
        <end position="64"/>
    </location>
</feature>
<name>W9CA38_SCLBF</name>
<feature type="compositionally biased region" description="Polar residues" evidence="1">
    <location>
        <begin position="1"/>
        <end position="24"/>
    </location>
</feature>
<comment type="caution">
    <text evidence="2">The sequence shown here is derived from an EMBL/GenBank/DDBJ whole genome shotgun (WGS) entry which is preliminary data.</text>
</comment>
<proteinExistence type="predicted"/>
<evidence type="ECO:0000256" key="1">
    <source>
        <dbReference type="SAM" id="MobiDB-lite"/>
    </source>
</evidence>
<accession>W9CA38</accession>
<dbReference type="Proteomes" id="UP000019487">
    <property type="component" value="Unassembled WGS sequence"/>
</dbReference>